<protein>
    <submittedName>
        <fullName evidence="1">Uncharacterized protein</fullName>
    </submittedName>
</protein>
<proteinExistence type="predicted"/>
<evidence type="ECO:0000313" key="1">
    <source>
        <dbReference type="EMBL" id="EHH18386.1"/>
    </source>
</evidence>
<sequence>MGLSSASPSRAGGASEVLILSEKGHTKSEVSRAAFSGPCQMKQQKLFTVLCPMAIRQT</sequence>
<reference evidence="1" key="1">
    <citation type="journal article" date="2011" name="Nat. Biotechnol.">
        <title>Genome sequencing and comparison of two nonhuman primate animal models, the cynomolgus and Chinese rhesus macaques.</title>
        <authorList>
            <person name="Yan G."/>
            <person name="Zhang G."/>
            <person name="Fang X."/>
            <person name="Zhang Y."/>
            <person name="Li C."/>
            <person name="Ling F."/>
            <person name="Cooper D.N."/>
            <person name="Li Q."/>
            <person name="Li Y."/>
            <person name="van Gool A.J."/>
            <person name="Du H."/>
            <person name="Chen J."/>
            <person name="Chen R."/>
            <person name="Zhang P."/>
            <person name="Huang Z."/>
            <person name="Thompson J.R."/>
            <person name="Meng Y."/>
            <person name="Bai Y."/>
            <person name="Wang J."/>
            <person name="Zhuo M."/>
            <person name="Wang T."/>
            <person name="Huang Y."/>
            <person name="Wei L."/>
            <person name="Li J."/>
            <person name="Wang Z."/>
            <person name="Hu H."/>
            <person name="Yang P."/>
            <person name="Le L."/>
            <person name="Stenson P.D."/>
            <person name="Li B."/>
            <person name="Liu X."/>
            <person name="Ball E.V."/>
            <person name="An N."/>
            <person name="Huang Q."/>
            <person name="Zhang Y."/>
            <person name="Fan W."/>
            <person name="Zhang X."/>
            <person name="Li Y."/>
            <person name="Wang W."/>
            <person name="Katze M.G."/>
            <person name="Su B."/>
            <person name="Nielsen R."/>
            <person name="Yang H."/>
            <person name="Wang J."/>
            <person name="Wang X."/>
            <person name="Wang J."/>
        </authorList>
    </citation>
    <scope>NUCLEOTIDE SEQUENCE [LARGE SCALE GENOMIC DNA]</scope>
    <source>
        <strain evidence="1">CR-5</strain>
    </source>
</reference>
<organism evidence="1">
    <name type="scientific">Macaca mulatta</name>
    <name type="common">Rhesus macaque</name>
    <dbReference type="NCBI Taxonomy" id="9544"/>
    <lineage>
        <taxon>Eukaryota</taxon>
        <taxon>Metazoa</taxon>
        <taxon>Chordata</taxon>
        <taxon>Craniata</taxon>
        <taxon>Vertebrata</taxon>
        <taxon>Euteleostomi</taxon>
        <taxon>Mammalia</taxon>
        <taxon>Eutheria</taxon>
        <taxon>Euarchontoglires</taxon>
        <taxon>Primates</taxon>
        <taxon>Haplorrhini</taxon>
        <taxon>Catarrhini</taxon>
        <taxon>Cercopithecidae</taxon>
        <taxon>Cercopithecinae</taxon>
        <taxon>Macaca</taxon>
    </lineage>
</organism>
<gene>
    <name evidence="1" type="ORF">EGK_14966</name>
</gene>
<dbReference type="Proteomes" id="UP000013456">
    <property type="component" value="Chromosome 4"/>
</dbReference>
<name>G7MPH2_MACMU</name>
<dbReference type="EMBL" id="CM001256">
    <property type="protein sequence ID" value="EHH18386.1"/>
    <property type="molecule type" value="Genomic_DNA"/>
</dbReference>
<accession>G7MPH2</accession>
<dbReference type="AlphaFoldDB" id="G7MPH2"/>
<feature type="non-terminal residue" evidence="1">
    <location>
        <position position="58"/>
    </location>
</feature>